<protein>
    <recommendedName>
        <fullName evidence="4">Legumain</fullName>
    </recommendedName>
</protein>
<dbReference type="PANTHER" id="PTHR12000">
    <property type="entry name" value="HEMOGLOBINASE FAMILY MEMBER"/>
    <property type="match status" value="1"/>
</dbReference>
<dbReference type="PANTHER" id="PTHR12000:SF42">
    <property type="entry name" value="LEGUMAIN"/>
    <property type="match status" value="1"/>
</dbReference>
<evidence type="ECO:0000313" key="3">
    <source>
        <dbReference type="Proteomes" id="UP000759131"/>
    </source>
</evidence>
<dbReference type="Gene3D" id="3.40.50.1460">
    <property type="match status" value="1"/>
</dbReference>
<evidence type="ECO:0008006" key="4">
    <source>
        <dbReference type="Google" id="ProtNLM"/>
    </source>
</evidence>
<organism evidence="2">
    <name type="scientific">Medioppia subpectinata</name>
    <dbReference type="NCBI Taxonomy" id="1979941"/>
    <lineage>
        <taxon>Eukaryota</taxon>
        <taxon>Metazoa</taxon>
        <taxon>Ecdysozoa</taxon>
        <taxon>Arthropoda</taxon>
        <taxon>Chelicerata</taxon>
        <taxon>Arachnida</taxon>
        <taxon>Acari</taxon>
        <taxon>Acariformes</taxon>
        <taxon>Sarcoptiformes</taxon>
        <taxon>Oribatida</taxon>
        <taxon>Brachypylina</taxon>
        <taxon>Oppioidea</taxon>
        <taxon>Oppiidae</taxon>
        <taxon>Medioppia</taxon>
    </lineage>
</organism>
<dbReference type="Pfam" id="PF01650">
    <property type="entry name" value="Peptidase_C13"/>
    <property type="match status" value="1"/>
</dbReference>
<keyword evidence="3" id="KW-1185">Reference proteome</keyword>
<comment type="similarity">
    <text evidence="1">Belongs to the peptidase C13 family.</text>
</comment>
<feature type="non-terminal residue" evidence="2">
    <location>
        <position position="1"/>
    </location>
</feature>
<proteinExistence type="inferred from homology"/>
<sequence length="269" mass="30795">MILFPNELLYGEELNTALQEMHANKRYAKLVFYLDTCESGSMFNNLLPNNINAYAVSASSPDQVSWQAFCDDPKLQACYGTLFGYYWMMDIQRLTSATLQQQFDNIFAFTNNSDRPVEPGDTQQAQQYGKQKIMESIDDSVNEVYSRLNTRDVPLFMAKSAVKQTLSITEKIRKICKESNDILHMARRSLTELCAVNRSGPGLLVHNKELFTTWRVVHSIEGSQHRVPTNPYVLGKLYIFVNICEEMRESSDADINAVNQLLIQYCQQN</sequence>
<gene>
    <name evidence="2" type="ORF">OSB1V03_LOCUS12247</name>
</gene>
<dbReference type="GO" id="GO:0005773">
    <property type="term" value="C:vacuole"/>
    <property type="evidence" value="ECO:0007669"/>
    <property type="project" value="GOC"/>
</dbReference>
<dbReference type="Proteomes" id="UP000759131">
    <property type="component" value="Unassembled WGS sequence"/>
</dbReference>
<dbReference type="EMBL" id="CAJPIZ010010051">
    <property type="protein sequence ID" value="CAG2112268.1"/>
    <property type="molecule type" value="Genomic_DNA"/>
</dbReference>
<dbReference type="GO" id="GO:0006624">
    <property type="term" value="P:vacuolar protein processing"/>
    <property type="evidence" value="ECO:0007669"/>
    <property type="project" value="TreeGrafter"/>
</dbReference>
<accession>A0A7R9KZ92</accession>
<dbReference type="GO" id="GO:0004197">
    <property type="term" value="F:cysteine-type endopeptidase activity"/>
    <property type="evidence" value="ECO:0007669"/>
    <property type="project" value="TreeGrafter"/>
</dbReference>
<reference evidence="2" key="1">
    <citation type="submission" date="2020-11" db="EMBL/GenBank/DDBJ databases">
        <authorList>
            <person name="Tran Van P."/>
        </authorList>
    </citation>
    <scope>NUCLEOTIDE SEQUENCE</scope>
</reference>
<dbReference type="EMBL" id="OC864626">
    <property type="protein sequence ID" value="CAD7631838.1"/>
    <property type="molecule type" value="Genomic_DNA"/>
</dbReference>
<name>A0A7R9KZ92_9ACAR</name>
<dbReference type="GO" id="GO:0051603">
    <property type="term" value="P:proteolysis involved in protein catabolic process"/>
    <property type="evidence" value="ECO:0007669"/>
    <property type="project" value="TreeGrafter"/>
</dbReference>
<dbReference type="AlphaFoldDB" id="A0A7R9KZ92"/>
<dbReference type="OrthoDB" id="192611at2759"/>
<evidence type="ECO:0000256" key="1">
    <source>
        <dbReference type="ARBA" id="ARBA00009941"/>
    </source>
</evidence>
<dbReference type="InterPro" id="IPR001096">
    <property type="entry name" value="Peptidase_C13"/>
</dbReference>
<evidence type="ECO:0000313" key="2">
    <source>
        <dbReference type="EMBL" id="CAD7631838.1"/>
    </source>
</evidence>